<dbReference type="EMBL" id="MN740277">
    <property type="protein sequence ID" value="QHT97460.1"/>
    <property type="molecule type" value="Genomic_DNA"/>
</dbReference>
<organism evidence="2">
    <name type="scientific">viral metagenome</name>
    <dbReference type="NCBI Taxonomy" id="1070528"/>
    <lineage>
        <taxon>unclassified sequences</taxon>
        <taxon>metagenomes</taxon>
        <taxon>organismal metagenomes</taxon>
    </lineage>
</organism>
<keyword evidence="1" id="KW-0472">Membrane</keyword>
<dbReference type="AlphaFoldDB" id="A0A6C0IY42"/>
<keyword evidence="1" id="KW-0812">Transmembrane</keyword>
<name>A0A6C0IY42_9ZZZZ</name>
<sequence>MDIIKKFLNPEVLLKNTYMASLLSIFLAMYGPRLQPKLPSQLRNVFNNDLFRVLVIFLITYMASKNIELAITITVIFLVTLNLLHNDHVIKLLSNEGFSINGTPLSTTNYDKQQTKFTGSENYPLNDNNDLLGMRTDNDYMKYDEMDYDKLSN</sequence>
<feature type="transmembrane region" description="Helical" evidence="1">
    <location>
        <begin position="12"/>
        <end position="31"/>
    </location>
</feature>
<reference evidence="2" key="1">
    <citation type="journal article" date="2020" name="Nature">
        <title>Giant virus diversity and host interactions through global metagenomics.</title>
        <authorList>
            <person name="Schulz F."/>
            <person name="Roux S."/>
            <person name="Paez-Espino D."/>
            <person name="Jungbluth S."/>
            <person name="Walsh D.A."/>
            <person name="Denef V.J."/>
            <person name="McMahon K.D."/>
            <person name="Konstantinidis K.T."/>
            <person name="Eloe-Fadrosh E.A."/>
            <person name="Kyrpides N.C."/>
            <person name="Woyke T."/>
        </authorList>
    </citation>
    <scope>NUCLEOTIDE SEQUENCE</scope>
    <source>
        <strain evidence="2">GVMAG-M-3300025138-11</strain>
    </source>
</reference>
<protein>
    <submittedName>
        <fullName evidence="2">Uncharacterized protein</fullName>
    </submittedName>
</protein>
<keyword evidence="1" id="KW-1133">Transmembrane helix</keyword>
<feature type="transmembrane region" description="Helical" evidence="1">
    <location>
        <begin position="51"/>
        <end position="84"/>
    </location>
</feature>
<proteinExistence type="predicted"/>
<evidence type="ECO:0000256" key="1">
    <source>
        <dbReference type="SAM" id="Phobius"/>
    </source>
</evidence>
<evidence type="ECO:0000313" key="2">
    <source>
        <dbReference type="EMBL" id="QHT97460.1"/>
    </source>
</evidence>
<accession>A0A6C0IY42</accession>